<comment type="caution">
    <text evidence="1">The sequence shown here is derived from an EMBL/GenBank/DDBJ whole genome shotgun (WGS) entry which is preliminary data.</text>
</comment>
<protein>
    <submittedName>
        <fullName evidence="1">Uncharacterized protein</fullName>
    </submittedName>
</protein>
<evidence type="ECO:0000313" key="1">
    <source>
        <dbReference type="EMBL" id="MBC6994842.1"/>
    </source>
</evidence>
<evidence type="ECO:0000313" key="2">
    <source>
        <dbReference type="Proteomes" id="UP000650081"/>
    </source>
</evidence>
<sequence>MNIYNHKSNTDNQKKFLIPKSAEIGNQNWVEISIDNERQKFVAQRLKIEQPNNTEWEVYNDATFPSSLLNEFLRSETDRQIKWDYISGWEDKGEITPELLVKWAYVENGYFSEQDEDLMMRKPELIKTMHDLMIDEYSNRKIDLSKILKSYAKEVYQKRKDKKAISEFEKILNFRIDNSLHEDFKNYLKELKK</sequence>
<dbReference type="Proteomes" id="UP000650081">
    <property type="component" value="Unassembled WGS sequence"/>
</dbReference>
<dbReference type="EMBL" id="JACSIT010000105">
    <property type="protein sequence ID" value="MBC6994842.1"/>
    <property type="molecule type" value="Genomic_DNA"/>
</dbReference>
<reference evidence="1" key="1">
    <citation type="submission" date="2020-08" db="EMBL/GenBank/DDBJ databases">
        <title>Lewinella bacteria from marine environments.</title>
        <authorList>
            <person name="Zhong Y."/>
        </authorList>
    </citation>
    <scope>NUCLEOTIDE SEQUENCE</scope>
    <source>
        <strain evidence="1">KCTC 42187</strain>
    </source>
</reference>
<dbReference type="RefSeq" id="WP_187466913.1">
    <property type="nucleotide sequence ID" value="NZ_JACSIT010000105.1"/>
</dbReference>
<dbReference type="AlphaFoldDB" id="A0A923TDH3"/>
<keyword evidence="2" id="KW-1185">Reference proteome</keyword>
<accession>A0A923TDH3</accession>
<proteinExistence type="predicted"/>
<gene>
    <name evidence="1" type="ORF">H9S92_11745</name>
</gene>
<organism evidence="1 2">
    <name type="scientific">Neolewinella lacunae</name>
    <dbReference type="NCBI Taxonomy" id="1517758"/>
    <lineage>
        <taxon>Bacteria</taxon>
        <taxon>Pseudomonadati</taxon>
        <taxon>Bacteroidota</taxon>
        <taxon>Saprospiria</taxon>
        <taxon>Saprospirales</taxon>
        <taxon>Lewinellaceae</taxon>
        <taxon>Neolewinella</taxon>
    </lineage>
</organism>
<name>A0A923TDH3_9BACT</name>